<dbReference type="InterPro" id="IPR029063">
    <property type="entry name" value="SAM-dependent_MTases_sf"/>
</dbReference>
<dbReference type="GO" id="GO:0071424">
    <property type="term" value="F:rRNA (cytosine-N4-)-methyltransferase activity"/>
    <property type="evidence" value="ECO:0007669"/>
    <property type="project" value="TreeGrafter"/>
</dbReference>
<dbReference type="Gene3D" id="1.10.150.170">
    <property type="entry name" value="Putative methyltransferase TM0872, insert domain"/>
    <property type="match status" value="1"/>
</dbReference>
<dbReference type="AlphaFoldDB" id="X1IC79"/>
<dbReference type="PIRSF" id="PIRSF004486">
    <property type="entry name" value="MraW"/>
    <property type="match status" value="1"/>
</dbReference>
<dbReference type="SUPFAM" id="SSF81799">
    <property type="entry name" value="Putative methyltransferase TM0872, insert domain"/>
    <property type="match status" value="1"/>
</dbReference>
<dbReference type="Pfam" id="PF01795">
    <property type="entry name" value="Methyltransf_5"/>
    <property type="match status" value="1"/>
</dbReference>
<sequence>GIDADPHALEIAQTRLADFGDRVKLVRGRYERVAEIVESVFFDNVAALLIDTDVSMDQLLGPVGRGRGFTHSRDEPLLMTLDPDQETTAASLLRDLSEGELLEVFGQVLRGGEAPKVVRAIVRERAEEPIERTGQFTRLLARALGRSGPALKKRISAAYLAMRLATNRDLTALRSGIEGAVEVLRPGGVLAVLTYQGLTHRVARRTLRELEGGSAGPARLIGAPQREARIEVLTRRPVRPSSAETERNAAARSAALFAARKL</sequence>
<gene>
    <name evidence="5" type="ORF">S03H2_36348</name>
</gene>
<dbReference type="PANTHER" id="PTHR11265">
    <property type="entry name" value="S-ADENOSYL-METHYLTRANSFERASE MRAW"/>
    <property type="match status" value="1"/>
</dbReference>
<evidence type="ECO:0008006" key="6">
    <source>
        <dbReference type="Google" id="ProtNLM"/>
    </source>
</evidence>
<evidence type="ECO:0000313" key="5">
    <source>
        <dbReference type="EMBL" id="GAH55183.1"/>
    </source>
</evidence>
<dbReference type="Gene3D" id="3.40.50.150">
    <property type="entry name" value="Vaccinia Virus protein VP39"/>
    <property type="match status" value="1"/>
</dbReference>
<dbReference type="SUPFAM" id="SSF53335">
    <property type="entry name" value="S-adenosyl-L-methionine-dependent methyltransferases"/>
    <property type="match status" value="1"/>
</dbReference>
<keyword evidence="2" id="KW-0489">Methyltransferase</keyword>
<keyword evidence="3" id="KW-0808">Transferase</keyword>
<dbReference type="EMBL" id="BARU01022294">
    <property type="protein sequence ID" value="GAH55183.1"/>
    <property type="molecule type" value="Genomic_DNA"/>
</dbReference>
<protein>
    <recommendedName>
        <fullName evidence="6">16S rRNA (Cytosine(1402)-N(4))-methyltransferase</fullName>
    </recommendedName>
</protein>
<organism evidence="5">
    <name type="scientific">marine sediment metagenome</name>
    <dbReference type="NCBI Taxonomy" id="412755"/>
    <lineage>
        <taxon>unclassified sequences</taxon>
        <taxon>metagenomes</taxon>
        <taxon>ecological metagenomes</taxon>
    </lineage>
</organism>
<evidence type="ECO:0000256" key="1">
    <source>
        <dbReference type="ARBA" id="ARBA00010396"/>
    </source>
</evidence>
<evidence type="ECO:0000256" key="3">
    <source>
        <dbReference type="ARBA" id="ARBA00022679"/>
    </source>
</evidence>
<dbReference type="GO" id="GO:0070475">
    <property type="term" value="P:rRNA base methylation"/>
    <property type="evidence" value="ECO:0007669"/>
    <property type="project" value="TreeGrafter"/>
</dbReference>
<comment type="caution">
    <text evidence="5">The sequence shown here is derived from an EMBL/GenBank/DDBJ whole genome shotgun (WGS) entry which is preliminary data.</text>
</comment>
<dbReference type="GO" id="GO:0005737">
    <property type="term" value="C:cytoplasm"/>
    <property type="evidence" value="ECO:0007669"/>
    <property type="project" value="TreeGrafter"/>
</dbReference>
<reference evidence="5" key="1">
    <citation type="journal article" date="2014" name="Front. Microbiol.">
        <title>High frequency of phylogenetically diverse reductive dehalogenase-homologous genes in deep subseafloor sedimentary metagenomes.</title>
        <authorList>
            <person name="Kawai M."/>
            <person name="Futagami T."/>
            <person name="Toyoda A."/>
            <person name="Takaki Y."/>
            <person name="Nishi S."/>
            <person name="Hori S."/>
            <person name="Arai W."/>
            <person name="Tsubouchi T."/>
            <person name="Morono Y."/>
            <person name="Uchiyama I."/>
            <person name="Ito T."/>
            <person name="Fujiyama A."/>
            <person name="Inagaki F."/>
            <person name="Takami H."/>
        </authorList>
    </citation>
    <scope>NUCLEOTIDE SEQUENCE</scope>
    <source>
        <strain evidence="5">Expedition CK06-06</strain>
    </source>
</reference>
<evidence type="ECO:0000256" key="2">
    <source>
        <dbReference type="ARBA" id="ARBA00022603"/>
    </source>
</evidence>
<dbReference type="PANTHER" id="PTHR11265:SF0">
    <property type="entry name" value="12S RRNA N4-METHYLCYTIDINE METHYLTRANSFERASE"/>
    <property type="match status" value="1"/>
</dbReference>
<evidence type="ECO:0000256" key="4">
    <source>
        <dbReference type="ARBA" id="ARBA00022691"/>
    </source>
</evidence>
<feature type="non-terminal residue" evidence="5">
    <location>
        <position position="1"/>
    </location>
</feature>
<dbReference type="InterPro" id="IPR002903">
    <property type="entry name" value="RsmH"/>
</dbReference>
<keyword evidence="4" id="KW-0949">S-adenosyl-L-methionine</keyword>
<dbReference type="InterPro" id="IPR023397">
    <property type="entry name" value="SAM-dep_MeTrfase_MraW_recog"/>
</dbReference>
<comment type="similarity">
    <text evidence="1">Belongs to the methyltransferase superfamily. RsmH family.</text>
</comment>
<proteinExistence type="inferred from homology"/>
<name>X1IC79_9ZZZZ</name>
<accession>X1IC79</accession>